<feature type="region of interest" description="Disordered" evidence="1">
    <location>
        <begin position="136"/>
        <end position="232"/>
    </location>
</feature>
<dbReference type="PIRSF" id="PIRSF037943">
    <property type="entry name" value="Sperm-assoc_antigen_PAG7"/>
    <property type="match status" value="1"/>
</dbReference>
<dbReference type="PANTHER" id="PTHR13498:SF3">
    <property type="entry name" value="SPERM-ASSOCIATED ANTIGEN 7"/>
    <property type="match status" value="1"/>
</dbReference>
<feature type="region of interest" description="Disordered" evidence="1">
    <location>
        <begin position="1"/>
        <end position="31"/>
    </location>
</feature>
<sequence>MDLLGSILSNMDAPPTSKVDKARQKSLKEQKEKMEKMHAAEKLKRDKFRGEVEKQVNAFMKDPNQKHFKYPPMEKIERSIIHDVAEIAGITSYSFGDEGINKHIILFKKEFAPTEEELTVLKKGEGYDPEKIKHALEEKKLKASSSQERSRSTTVQKPRTNYKEKYERLIGKESGKDSARLTVTNNTFGCVPSENKKDVRSIEETLNDIRAKKRQKTTNDDDAPKSSDDAVE</sequence>
<comment type="caution">
    <text evidence="2">The sequence shown here is derived from an EMBL/GenBank/DDBJ whole genome shotgun (WGS) entry which is preliminary data.</text>
</comment>
<feature type="compositionally biased region" description="Basic and acidic residues" evidence="1">
    <location>
        <begin position="194"/>
        <end position="210"/>
    </location>
</feature>
<feature type="compositionally biased region" description="Basic and acidic residues" evidence="1">
    <location>
        <begin position="217"/>
        <end position="232"/>
    </location>
</feature>
<gene>
    <name evidence="2" type="ORF">PACLA_8A057049</name>
</gene>
<dbReference type="PROSITE" id="PS51061">
    <property type="entry name" value="R3H"/>
    <property type="match status" value="1"/>
</dbReference>
<dbReference type="InterPro" id="IPR017330">
    <property type="entry name" value="SPAG7"/>
</dbReference>
<dbReference type="PANTHER" id="PTHR13498">
    <property type="entry name" value="SPERM ASSOCIATED ANTIGEN 7"/>
    <property type="match status" value="1"/>
</dbReference>
<feature type="compositionally biased region" description="Basic and acidic residues" evidence="1">
    <location>
        <begin position="161"/>
        <end position="179"/>
    </location>
</feature>
<protein>
    <submittedName>
        <fullName evidence="2">Sperm-associated antigen 7</fullName>
    </submittedName>
</protein>
<organism evidence="2 3">
    <name type="scientific">Paramuricea clavata</name>
    <name type="common">Red gorgonian</name>
    <name type="synonym">Violescent sea-whip</name>
    <dbReference type="NCBI Taxonomy" id="317549"/>
    <lineage>
        <taxon>Eukaryota</taxon>
        <taxon>Metazoa</taxon>
        <taxon>Cnidaria</taxon>
        <taxon>Anthozoa</taxon>
        <taxon>Octocorallia</taxon>
        <taxon>Malacalcyonacea</taxon>
        <taxon>Plexauridae</taxon>
        <taxon>Paramuricea</taxon>
    </lineage>
</organism>
<evidence type="ECO:0000313" key="2">
    <source>
        <dbReference type="EMBL" id="CAB3977017.1"/>
    </source>
</evidence>
<dbReference type="InterPro" id="IPR036867">
    <property type="entry name" value="R3H_dom_sf"/>
</dbReference>
<dbReference type="Gene3D" id="3.30.1370.50">
    <property type="entry name" value="R3H-like domain"/>
    <property type="match status" value="1"/>
</dbReference>
<name>A0A6S7FHU2_PARCT</name>
<dbReference type="InterPro" id="IPR001374">
    <property type="entry name" value="R3H_dom"/>
</dbReference>
<evidence type="ECO:0000313" key="3">
    <source>
        <dbReference type="Proteomes" id="UP001152795"/>
    </source>
</evidence>
<dbReference type="Pfam" id="PF01424">
    <property type="entry name" value="R3H"/>
    <property type="match status" value="1"/>
</dbReference>
<dbReference type="EMBL" id="CACRXK020000025">
    <property type="protein sequence ID" value="CAB3977017.1"/>
    <property type="molecule type" value="Genomic_DNA"/>
</dbReference>
<keyword evidence="3" id="KW-1185">Reference proteome</keyword>
<dbReference type="Proteomes" id="UP001152795">
    <property type="component" value="Unassembled WGS sequence"/>
</dbReference>
<accession>A0A6S7FHU2</accession>
<dbReference type="SMART" id="SM00393">
    <property type="entry name" value="R3H"/>
    <property type="match status" value="1"/>
</dbReference>
<evidence type="ECO:0000256" key="1">
    <source>
        <dbReference type="SAM" id="MobiDB-lite"/>
    </source>
</evidence>
<dbReference type="OrthoDB" id="5979509at2759"/>
<feature type="compositionally biased region" description="Basic and acidic residues" evidence="1">
    <location>
        <begin position="18"/>
        <end position="31"/>
    </location>
</feature>
<feature type="compositionally biased region" description="Polar residues" evidence="1">
    <location>
        <begin position="143"/>
        <end position="159"/>
    </location>
</feature>
<reference evidence="2" key="1">
    <citation type="submission" date="2020-04" db="EMBL/GenBank/DDBJ databases">
        <authorList>
            <person name="Alioto T."/>
            <person name="Alioto T."/>
            <person name="Gomez Garrido J."/>
        </authorList>
    </citation>
    <scope>NUCLEOTIDE SEQUENCE</scope>
    <source>
        <strain evidence="2">A484AB</strain>
    </source>
</reference>
<dbReference type="GO" id="GO:0003676">
    <property type="term" value="F:nucleic acid binding"/>
    <property type="evidence" value="ECO:0007669"/>
    <property type="project" value="UniProtKB-UniRule"/>
</dbReference>
<dbReference type="SUPFAM" id="SSF82708">
    <property type="entry name" value="R3H domain"/>
    <property type="match status" value="1"/>
</dbReference>
<proteinExistence type="predicted"/>
<dbReference type="AlphaFoldDB" id="A0A6S7FHU2"/>